<feature type="compositionally biased region" description="Acidic residues" evidence="6">
    <location>
        <begin position="275"/>
        <end position="288"/>
    </location>
</feature>
<evidence type="ECO:0000313" key="10">
    <source>
        <dbReference type="WBParaSite" id="L893_g21779.t3"/>
    </source>
</evidence>
<dbReference type="SMART" id="SM00292">
    <property type="entry name" value="BRCT"/>
    <property type="match status" value="3"/>
</dbReference>
<evidence type="ECO:0000256" key="4">
    <source>
        <dbReference type="ARBA" id="ARBA00023858"/>
    </source>
</evidence>
<feature type="compositionally biased region" description="Basic and acidic residues" evidence="6">
    <location>
        <begin position="265"/>
        <end position="274"/>
    </location>
</feature>
<dbReference type="InterPro" id="IPR051579">
    <property type="entry name" value="DDR_Transcriptional_Reg"/>
</dbReference>
<evidence type="ECO:0000256" key="3">
    <source>
        <dbReference type="ARBA" id="ARBA00023242"/>
    </source>
</evidence>
<keyword evidence="2" id="KW-0227">DNA damage</keyword>
<dbReference type="Pfam" id="PF12738">
    <property type="entry name" value="PTCB-BRCT"/>
    <property type="match status" value="1"/>
</dbReference>
<dbReference type="PANTHER" id="PTHR23196:SF1">
    <property type="entry name" value="PAX-INTERACTING PROTEIN 1"/>
    <property type="match status" value="1"/>
</dbReference>
<reference evidence="10" key="1">
    <citation type="submission" date="2016-11" db="UniProtKB">
        <authorList>
            <consortium name="WormBaseParasite"/>
        </authorList>
    </citation>
    <scope>IDENTIFICATION</scope>
</reference>
<dbReference type="SUPFAM" id="SSF52113">
    <property type="entry name" value="BRCT domain"/>
    <property type="match status" value="3"/>
</dbReference>
<protein>
    <recommendedName>
        <fullName evidence="4">PAX-interacting protein 1</fullName>
    </recommendedName>
    <alternativeName>
        <fullName evidence="5">PAX transactivation activation domain-interacting protein</fullName>
    </alternativeName>
</protein>
<feature type="region of interest" description="Disordered" evidence="6">
    <location>
        <begin position="216"/>
        <end position="288"/>
    </location>
</feature>
<feature type="domain" description="BRCT" evidence="8">
    <location>
        <begin position="512"/>
        <end position="563"/>
    </location>
</feature>
<keyword evidence="3" id="KW-0539">Nucleus</keyword>
<keyword evidence="7" id="KW-1133">Transmembrane helix</keyword>
<evidence type="ECO:0000256" key="7">
    <source>
        <dbReference type="SAM" id="Phobius"/>
    </source>
</evidence>
<feature type="transmembrane region" description="Helical" evidence="7">
    <location>
        <begin position="12"/>
        <end position="33"/>
    </location>
</feature>
<name>A0A1I7Z1C6_9BILA</name>
<comment type="subcellular location">
    <subcellularLocation>
        <location evidence="1">Nucleus</location>
    </subcellularLocation>
</comment>
<proteinExistence type="predicted"/>
<dbReference type="PANTHER" id="PTHR23196">
    <property type="entry name" value="PAX TRANSCRIPTION ACTIVATION DOMAIN INTERACTING PROTEIN"/>
    <property type="match status" value="1"/>
</dbReference>
<evidence type="ECO:0000256" key="2">
    <source>
        <dbReference type="ARBA" id="ARBA00022763"/>
    </source>
</evidence>
<dbReference type="WBParaSite" id="L893_g21779.t3">
    <property type="protein sequence ID" value="L893_g21779.t3"/>
    <property type="gene ID" value="L893_g21779"/>
</dbReference>
<feature type="compositionally biased region" description="Polar residues" evidence="6">
    <location>
        <begin position="254"/>
        <end position="264"/>
    </location>
</feature>
<dbReference type="Pfam" id="PF16589">
    <property type="entry name" value="BRCT_2"/>
    <property type="match status" value="1"/>
</dbReference>
<evidence type="ECO:0000313" key="9">
    <source>
        <dbReference type="Proteomes" id="UP000095287"/>
    </source>
</evidence>
<dbReference type="InterPro" id="IPR001357">
    <property type="entry name" value="BRCT_dom"/>
</dbReference>
<keyword evidence="9" id="KW-1185">Reference proteome</keyword>
<dbReference type="GO" id="GO:0006974">
    <property type="term" value="P:DNA damage response"/>
    <property type="evidence" value="ECO:0007669"/>
    <property type="project" value="UniProtKB-KW"/>
</dbReference>
<feature type="compositionally biased region" description="Acidic residues" evidence="6">
    <location>
        <begin position="135"/>
        <end position="146"/>
    </location>
</feature>
<evidence type="ECO:0000256" key="5">
    <source>
        <dbReference type="ARBA" id="ARBA00030146"/>
    </source>
</evidence>
<accession>A0A1I7Z1C6</accession>
<dbReference type="Proteomes" id="UP000095287">
    <property type="component" value="Unplaced"/>
</dbReference>
<keyword evidence="7" id="KW-0472">Membrane</keyword>
<dbReference type="GO" id="GO:0044666">
    <property type="term" value="C:MLL3/4 complex"/>
    <property type="evidence" value="ECO:0007669"/>
    <property type="project" value="TreeGrafter"/>
</dbReference>
<dbReference type="AlphaFoldDB" id="A0A1I7Z1C6"/>
<dbReference type="Gene3D" id="3.40.50.10190">
    <property type="entry name" value="BRCT domain"/>
    <property type="match status" value="4"/>
</dbReference>
<dbReference type="InterPro" id="IPR036420">
    <property type="entry name" value="BRCT_dom_sf"/>
</dbReference>
<dbReference type="PROSITE" id="PS50172">
    <property type="entry name" value="BRCT"/>
    <property type="match status" value="2"/>
</dbReference>
<sequence>MSGCLTGCPADWLTGWVAGSLAGLITVVCPVAIARRGSKKKEGEMGWTDEAASLVLHVISESQLRRVLAMGEDPFGPVDGQLPGFSTVSVPQKLSSVVALVDMQEDKENVRKVLKEEVAASCDPPTPDERMGEADPSDTDSDEDDFENALEEVEIEEAATEFEHEFYEFINEGEKSASPHSNCAVPQLAEENYNGRPAERDGGTVDDMEVDLVDGPKATEAQDPPGSDNSPISAPGERAQTVPSLYKDDRVVNPLSSVALTQQKPKSESGHEESEGSECESEAPDTEDVASLSAIKLYPSGSVTPSQAPPFTPRFGPPVQGVSPQYPNAADLRSPGLMSPTQSLRPQCLPGVPLEPLVPNMNMMRVATQPSHFYGHDVHFSMPLDMCLMGCNFFLVENERNLNDKHDLANLSAVIKYHGGDLKWGNQGYTDRTTHVICESYQHATVRNTFKDCRKRCVTLQWLNEVLIRKRMEAPWKFCHLPSFWNEAKRPPSGTGKAIAVCGWSDIELINVKMMISAIGARFSPHLSCENDYLIARCESEKVERAREMGVKVLNYRWLLDAYTGICNGYPDSENLNYVLGTGEPCPEVSTTPYMMERHSDVYNKLLAPWKIPIIVNQELFNIGMELRKSIENNENIFPFKKVKQLTPAPTDEQIVQAQNILRELGETLPKCVIYFSGILPDDEKNLAKKAEFLGAEITTEVEKCTHFVCVSLLRTVELMKAIAMGKHIVSHNYIVYGYMILQFPDTYDLYLHDDENEKNYGYNLKTSIFRARSQAIFEDCIFHIMPSVHPSYKILSELVRISGGIVEEERPSPQFLADCIEYERPYFIIGCDADLHLYHYLMDCKYPIYNEEFVMLAVLRQEFDTSSNYLVNSNTIPPAVSTPSTPIQSRLPPAATMNGTANPLQNAAQQRVKAQ</sequence>
<feature type="compositionally biased region" description="Polar residues" evidence="6">
    <location>
        <begin position="898"/>
        <end position="910"/>
    </location>
</feature>
<feature type="region of interest" description="Disordered" evidence="6">
    <location>
        <begin position="882"/>
        <end position="916"/>
    </location>
</feature>
<organism evidence="9 10">
    <name type="scientific">Steinernema glaseri</name>
    <dbReference type="NCBI Taxonomy" id="37863"/>
    <lineage>
        <taxon>Eukaryota</taxon>
        <taxon>Metazoa</taxon>
        <taxon>Ecdysozoa</taxon>
        <taxon>Nematoda</taxon>
        <taxon>Chromadorea</taxon>
        <taxon>Rhabditida</taxon>
        <taxon>Tylenchina</taxon>
        <taxon>Panagrolaimomorpha</taxon>
        <taxon>Strongyloidoidea</taxon>
        <taxon>Steinernematidae</taxon>
        <taxon>Steinernema</taxon>
    </lineage>
</organism>
<dbReference type="Pfam" id="PF00533">
    <property type="entry name" value="BRCT"/>
    <property type="match status" value="2"/>
</dbReference>
<evidence type="ECO:0000259" key="8">
    <source>
        <dbReference type="PROSITE" id="PS50172"/>
    </source>
</evidence>
<dbReference type="CDD" id="cd17711">
    <property type="entry name" value="BRCT_PAXIP1_rpt3"/>
    <property type="match status" value="1"/>
</dbReference>
<evidence type="ECO:0000256" key="6">
    <source>
        <dbReference type="SAM" id="MobiDB-lite"/>
    </source>
</evidence>
<feature type="region of interest" description="Disordered" evidence="6">
    <location>
        <begin position="116"/>
        <end position="146"/>
    </location>
</feature>
<evidence type="ECO:0000256" key="1">
    <source>
        <dbReference type="ARBA" id="ARBA00004123"/>
    </source>
</evidence>
<keyword evidence="7" id="KW-0812">Transmembrane</keyword>
<feature type="domain" description="BRCT" evidence="8">
    <location>
        <begin position="383"/>
        <end position="472"/>
    </location>
</feature>